<dbReference type="OMA" id="CHEVEGT"/>
<accession>A0A412WAX0</accession>
<dbReference type="Pfam" id="PF14064">
    <property type="entry name" value="HmuY"/>
    <property type="match status" value="2"/>
</dbReference>
<dbReference type="Proteomes" id="UP000283426">
    <property type="component" value="Unassembled WGS sequence"/>
</dbReference>
<protein>
    <recommendedName>
        <fullName evidence="4">HmuY protein</fullName>
    </recommendedName>
</protein>
<evidence type="ECO:0008006" key="4">
    <source>
        <dbReference type="Google" id="ProtNLM"/>
    </source>
</evidence>
<dbReference type="PROSITE" id="PS51257">
    <property type="entry name" value="PROKAR_LIPOPROTEIN"/>
    <property type="match status" value="1"/>
</dbReference>
<organism evidence="2 3">
    <name type="scientific">Odoribacter splanchnicus</name>
    <dbReference type="NCBI Taxonomy" id="28118"/>
    <lineage>
        <taxon>Bacteria</taxon>
        <taxon>Pseudomonadati</taxon>
        <taxon>Bacteroidota</taxon>
        <taxon>Bacteroidia</taxon>
        <taxon>Bacteroidales</taxon>
        <taxon>Odoribacteraceae</taxon>
        <taxon>Odoribacter</taxon>
    </lineage>
</organism>
<dbReference type="CDD" id="cd12105">
    <property type="entry name" value="HmuY"/>
    <property type="match status" value="2"/>
</dbReference>
<feature type="chain" id="PRO_5019232849" description="HmuY protein" evidence="1">
    <location>
        <begin position="22"/>
        <end position="395"/>
    </location>
</feature>
<reference evidence="2 3" key="1">
    <citation type="submission" date="2018-08" db="EMBL/GenBank/DDBJ databases">
        <title>A genome reference for cultivated species of the human gut microbiota.</title>
        <authorList>
            <person name="Zou Y."/>
            <person name="Xue W."/>
            <person name="Luo G."/>
        </authorList>
    </citation>
    <scope>NUCLEOTIDE SEQUENCE [LARGE SCALE GENOMIC DNA]</scope>
    <source>
        <strain evidence="2 3">AF14-6AC</strain>
    </source>
</reference>
<evidence type="ECO:0000313" key="2">
    <source>
        <dbReference type="EMBL" id="RGV22904.1"/>
    </source>
</evidence>
<dbReference type="AlphaFoldDB" id="A0A412WAX0"/>
<evidence type="ECO:0000256" key="1">
    <source>
        <dbReference type="SAM" id="SignalP"/>
    </source>
</evidence>
<keyword evidence="1" id="KW-0732">Signal</keyword>
<dbReference type="EMBL" id="QRYW01000030">
    <property type="protein sequence ID" value="RGV22904.1"/>
    <property type="molecule type" value="Genomic_DNA"/>
</dbReference>
<comment type="caution">
    <text evidence="2">The sequence shown here is derived from an EMBL/GenBank/DDBJ whole genome shotgun (WGS) entry which is preliminary data.</text>
</comment>
<gene>
    <name evidence="2" type="ORF">DWW24_13850</name>
</gene>
<dbReference type="InterPro" id="IPR025921">
    <property type="entry name" value="HmuY"/>
</dbReference>
<proteinExistence type="predicted"/>
<sequence>MKSMNLRLNLMKWACVVLALAAVACDDDKKKTLPGGETTEGERTRTFFSNDYASGWKYFSFKKGNFIETPAKPNESLDWDVAFNRYYVKTNSGTSGKGKGGCIDSEETGFDAVTVDKNAAFTVDDSLSIMTTMGKNGKDSYNPEIECEGSNSWAWYKYMEGVWYYNHHVFIFRSADGQNCAKVIFDTYKDQMGNSGHITFRYIYDGEQDADIEQPKEPEQPEEPAPAGVTKDTVVSNYMGGHRWHYYSFAKGELVDMTDEEAAESLEWDIAFDRNYIRTNSGEGCKGNGGALDMNKTEFDDVPNLPTSGYEKDKTATIQNSPMSSQKEIETAINPAFVCHEVEGTWFYVAGMGGGYEYNNNVFGILCADGTTKAKLIMRSYGSSQIIFEFVYPAR</sequence>
<name>A0A412WAX0_9BACT</name>
<feature type="signal peptide" evidence="1">
    <location>
        <begin position="1"/>
        <end position="21"/>
    </location>
</feature>
<evidence type="ECO:0000313" key="3">
    <source>
        <dbReference type="Proteomes" id="UP000283426"/>
    </source>
</evidence>